<dbReference type="Proteomes" id="UP000297447">
    <property type="component" value="Unassembled WGS sequence"/>
</dbReference>
<organism evidence="10 11">
    <name type="scientific">Cryobacterium frigoriphilum</name>
    <dbReference type="NCBI Taxonomy" id="1259150"/>
    <lineage>
        <taxon>Bacteria</taxon>
        <taxon>Bacillati</taxon>
        <taxon>Actinomycetota</taxon>
        <taxon>Actinomycetes</taxon>
        <taxon>Micrococcales</taxon>
        <taxon>Microbacteriaceae</taxon>
        <taxon>Cryobacterium</taxon>
    </lineage>
</organism>
<dbReference type="InterPro" id="IPR022749">
    <property type="entry name" value="D12N6_MeTrfase_N"/>
</dbReference>
<gene>
    <name evidence="10" type="ORF">E3T55_15875</name>
</gene>
<dbReference type="Gene3D" id="1.20.1260.30">
    <property type="match status" value="1"/>
</dbReference>
<dbReference type="InterPro" id="IPR051537">
    <property type="entry name" value="DNA_Adenine_Mtase"/>
</dbReference>
<accession>A0A4R8ZVE7</accession>
<dbReference type="GO" id="GO:0003677">
    <property type="term" value="F:DNA binding"/>
    <property type="evidence" value="ECO:0007669"/>
    <property type="project" value="InterPro"/>
</dbReference>
<keyword evidence="11" id="KW-1185">Reference proteome</keyword>
<evidence type="ECO:0000313" key="10">
    <source>
        <dbReference type="EMBL" id="TFD47075.1"/>
    </source>
</evidence>
<keyword evidence="3 10" id="KW-0489">Methyltransferase</keyword>
<dbReference type="SUPFAM" id="SSF53335">
    <property type="entry name" value="S-adenosyl-L-methionine-dependent methyltransferases"/>
    <property type="match status" value="1"/>
</dbReference>
<dbReference type="InterPro" id="IPR038333">
    <property type="entry name" value="T1MK-like_N_sf"/>
</dbReference>
<evidence type="ECO:0000256" key="7">
    <source>
        <dbReference type="ARBA" id="ARBA00047942"/>
    </source>
</evidence>
<dbReference type="PANTHER" id="PTHR42933:SF3">
    <property type="entry name" value="TYPE I RESTRICTION ENZYME MJAVIII METHYLASE SUBUNIT"/>
    <property type="match status" value="1"/>
</dbReference>
<dbReference type="EC" id="2.1.1.72" evidence="2"/>
<dbReference type="GO" id="GO:0008170">
    <property type="term" value="F:N-methyltransferase activity"/>
    <property type="evidence" value="ECO:0007669"/>
    <property type="project" value="InterPro"/>
</dbReference>
<name>A0A4R8ZVE7_9MICO</name>
<dbReference type="PANTHER" id="PTHR42933">
    <property type="entry name" value="SLR6095 PROTEIN"/>
    <property type="match status" value="1"/>
</dbReference>
<dbReference type="RefSeq" id="WP_134520534.1">
    <property type="nucleotide sequence ID" value="NZ_SOHE01000068.1"/>
</dbReference>
<dbReference type="AlphaFoldDB" id="A0A4R8ZVE7"/>
<evidence type="ECO:0000313" key="11">
    <source>
        <dbReference type="Proteomes" id="UP000297447"/>
    </source>
</evidence>
<protein>
    <recommendedName>
        <fullName evidence="2">site-specific DNA-methyltransferase (adenine-specific)</fullName>
        <ecNumber evidence="2">2.1.1.72</ecNumber>
    </recommendedName>
</protein>
<evidence type="ECO:0000259" key="8">
    <source>
        <dbReference type="Pfam" id="PF02384"/>
    </source>
</evidence>
<proteinExistence type="inferred from homology"/>
<keyword evidence="4 10" id="KW-0808">Transferase</keyword>
<evidence type="ECO:0000259" key="9">
    <source>
        <dbReference type="Pfam" id="PF12161"/>
    </source>
</evidence>
<evidence type="ECO:0000256" key="2">
    <source>
        <dbReference type="ARBA" id="ARBA00011900"/>
    </source>
</evidence>
<dbReference type="Pfam" id="PF02384">
    <property type="entry name" value="N6_Mtase"/>
    <property type="match status" value="1"/>
</dbReference>
<feature type="domain" description="N6 adenine-specific DNA methyltransferase N-terminal" evidence="9">
    <location>
        <begin position="8"/>
        <end position="138"/>
    </location>
</feature>
<dbReference type="GO" id="GO:0009007">
    <property type="term" value="F:site-specific DNA-methyltransferase (adenine-specific) activity"/>
    <property type="evidence" value="ECO:0007669"/>
    <property type="project" value="UniProtKB-EC"/>
</dbReference>
<evidence type="ECO:0000256" key="6">
    <source>
        <dbReference type="ARBA" id="ARBA00022747"/>
    </source>
</evidence>
<evidence type="ECO:0000256" key="5">
    <source>
        <dbReference type="ARBA" id="ARBA00022691"/>
    </source>
</evidence>
<sequence length="679" mass="75382">MADNNNGAFIWSIANLLRGVYKQADYGKVVLPFTILRRFDAVLEPTKDAVLAEYEKRKDGNIPVEKLLPSIAKHDFYNTSLFTVAKLGGDPANVRANLLNYLDGFSANVRDIFDRYDFPAQIARLDENDLLYLVVQKFAGVDLHPDRVSNTEMGLIFEELIRRFAEASNETAGEHFTPREVVRLMVSLLFTEHPDDDPAHSLTVPGAVRTVYDPAAGTGGMLSVADDYVREHFPQASLTLVGQELNAESFAIAKADMVIKGQAIENIIWGDTLTHDGHHGKTFDYGLSNPPFGVEWKKQQSFVQKEFDLQGFDGRFGPGLPRVSDGSLLFLMHLVKKMRPKAQGGGRVGIVLNGSPLFTGGAGSGESNIRKYVIENDLLDAIIAMPTDLFYNTGIATYIWILDNDKPTSRRGKIQLIDATEQWIRMPKSLGSKRRQFTPEQVQHIVRLYGQSSNISEADADASKIFTLADFGYTTITVERPLQLNWALTAERLAQALFAKSLLSIASAVQLALLPSVEPAELERQVEPVETTRVPLVEPIETTTTDSTSFTKRVKSALAVANITLTAPQLKALLAGLSVHDETAPIVTDSKGKPVADTDLRETENVPLTEDIDAYIRREISPHVERFWVDRSKDKVGYEIPFTRNFYKYVAPRSLEEIDADLKTLVQEISVLLGEVSRA</sequence>
<comment type="caution">
    <text evidence="10">The sequence shown here is derived from an EMBL/GenBank/DDBJ whole genome shotgun (WGS) entry which is preliminary data.</text>
</comment>
<dbReference type="EMBL" id="SOHE01000068">
    <property type="protein sequence ID" value="TFD47075.1"/>
    <property type="molecule type" value="Genomic_DNA"/>
</dbReference>
<evidence type="ECO:0000256" key="4">
    <source>
        <dbReference type="ARBA" id="ARBA00022679"/>
    </source>
</evidence>
<keyword evidence="5" id="KW-0949">S-adenosyl-L-methionine</keyword>
<dbReference type="InterPro" id="IPR003356">
    <property type="entry name" value="DNA_methylase_A-5"/>
</dbReference>
<dbReference type="Gene3D" id="3.40.50.150">
    <property type="entry name" value="Vaccinia Virus protein VP39"/>
    <property type="match status" value="1"/>
</dbReference>
<reference evidence="10 11" key="1">
    <citation type="submission" date="2019-03" db="EMBL/GenBank/DDBJ databases">
        <title>Genomics of glacier-inhabiting Cryobacterium strains.</title>
        <authorList>
            <person name="Liu Q."/>
            <person name="Xin Y.-H."/>
        </authorList>
    </citation>
    <scope>NUCLEOTIDE SEQUENCE [LARGE SCALE GENOMIC DNA]</scope>
    <source>
        <strain evidence="10 11">Hh14</strain>
    </source>
</reference>
<dbReference type="InterPro" id="IPR029063">
    <property type="entry name" value="SAM-dependent_MTases_sf"/>
</dbReference>
<dbReference type="PRINTS" id="PR00507">
    <property type="entry name" value="N12N6MTFRASE"/>
</dbReference>
<evidence type="ECO:0000256" key="3">
    <source>
        <dbReference type="ARBA" id="ARBA00022603"/>
    </source>
</evidence>
<feature type="domain" description="DNA methylase adenine-specific" evidence="8">
    <location>
        <begin position="152"/>
        <end position="456"/>
    </location>
</feature>
<dbReference type="GO" id="GO:0009307">
    <property type="term" value="P:DNA restriction-modification system"/>
    <property type="evidence" value="ECO:0007669"/>
    <property type="project" value="UniProtKB-KW"/>
</dbReference>
<comment type="similarity">
    <text evidence="1">Belongs to the N(4)/N(6)-methyltransferase family.</text>
</comment>
<dbReference type="OrthoDB" id="9784823at2"/>
<dbReference type="GO" id="GO:0032259">
    <property type="term" value="P:methylation"/>
    <property type="evidence" value="ECO:0007669"/>
    <property type="project" value="UniProtKB-KW"/>
</dbReference>
<keyword evidence="6" id="KW-0680">Restriction system</keyword>
<dbReference type="Pfam" id="PF12161">
    <property type="entry name" value="HsdM_N"/>
    <property type="match status" value="1"/>
</dbReference>
<evidence type="ECO:0000256" key="1">
    <source>
        <dbReference type="ARBA" id="ARBA00006594"/>
    </source>
</evidence>
<comment type="catalytic activity">
    <reaction evidence="7">
        <text>a 2'-deoxyadenosine in DNA + S-adenosyl-L-methionine = an N(6)-methyl-2'-deoxyadenosine in DNA + S-adenosyl-L-homocysteine + H(+)</text>
        <dbReference type="Rhea" id="RHEA:15197"/>
        <dbReference type="Rhea" id="RHEA-COMP:12418"/>
        <dbReference type="Rhea" id="RHEA-COMP:12419"/>
        <dbReference type="ChEBI" id="CHEBI:15378"/>
        <dbReference type="ChEBI" id="CHEBI:57856"/>
        <dbReference type="ChEBI" id="CHEBI:59789"/>
        <dbReference type="ChEBI" id="CHEBI:90615"/>
        <dbReference type="ChEBI" id="CHEBI:90616"/>
        <dbReference type="EC" id="2.1.1.72"/>
    </reaction>
</comment>